<reference evidence="2" key="1">
    <citation type="submission" date="2023-10" db="EMBL/GenBank/DDBJ databases">
        <title>Chromosome-level genome of the transformable northern wattle, Acacia crassicarpa.</title>
        <authorList>
            <person name="Massaro I."/>
            <person name="Sinha N.R."/>
            <person name="Poethig S."/>
            <person name="Leichty A.R."/>
        </authorList>
    </citation>
    <scope>NUCLEOTIDE SEQUENCE</scope>
    <source>
        <strain evidence="2">Acra3RX</strain>
        <tissue evidence="2">Leaf</tissue>
    </source>
</reference>
<sequence>MSMFQQQLWKLRTRDVAVQEILRERREAIATGRLKGRRLFEPLQRRGTILNEVLSGDDEIGPESEVRSLSFDYSEDETYSPLSSSALPLLSCHSLDRDQEVKEEEEVQDVCNAEARVGNGGRYIIFLGVTAIVLLVFAIYKSWVRRFEEYEVILVPT</sequence>
<dbReference type="EMBL" id="JAWXYG010000008">
    <property type="protein sequence ID" value="KAK4264533.1"/>
    <property type="molecule type" value="Genomic_DNA"/>
</dbReference>
<protein>
    <submittedName>
        <fullName evidence="2">Uncharacterized protein</fullName>
    </submittedName>
</protein>
<gene>
    <name evidence="2" type="ORF">QN277_025695</name>
</gene>
<comment type="caution">
    <text evidence="2">The sequence shown here is derived from an EMBL/GenBank/DDBJ whole genome shotgun (WGS) entry which is preliminary data.</text>
</comment>
<keyword evidence="3" id="KW-1185">Reference proteome</keyword>
<dbReference type="Proteomes" id="UP001293593">
    <property type="component" value="Unassembled WGS sequence"/>
</dbReference>
<evidence type="ECO:0000313" key="2">
    <source>
        <dbReference type="EMBL" id="KAK4264533.1"/>
    </source>
</evidence>
<feature type="transmembrane region" description="Helical" evidence="1">
    <location>
        <begin position="123"/>
        <end position="140"/>
    </location>
</feature>
<evidence type="ECO:0000256" key="1">
    <source>
        <dbReference type="SAM" id="Phobius"/>
    </source>
</evidence>
<accession>A0AAE1MJV8</accession>
<keyword evidence="1" id="KW-0812">Transmembrane</keyword>
<evidence type="ECO:0000313" key="3">
    <source>
        <dbReference type="Proteomes" id="UP001293593"/>
    </source>
</evidence>
<name>A0AAE1MJV8_9FABA</name>
<dbReference type="AlphaFoldDB" id="A0AAE1MJV8"/>
<keyword evidence="1" id="KW-1133">Transmembrane helix</keyword>
<proteinExistence type="predicted"/>
<organism evidence="2 3">
    <name type="scientific">Acacia crassicarpa</name>
    <name type="common">northern wattle</name>
    <dbReference type="NCBI Taxonomy" id="499986"/>
    <lineage>
        <taxon>Eukaryota</taxon>
        <taxon>Viridiplantae</taxon>
        <taxon>Streptophyta</taxon>
        <taxon>Embryophyta</taxon>
        <taxon>Tracheophyta</taxon>
        <taxon>Spermatophyta</taxon>
        <taxon>Magnoliopsida</taxon>
        <taxon>eudicotyledons</taxon>
        <taxon>Gunneridae</taxon>
        <taxon>Pentapetalae</taxon>
        <taxon>rosids</taxon>
        <taxon>fabids</taxon>
        <taxon>Fabales</taxon>
        <taxon>Fabaceae</taxon>
        <taxon>Caesalpinioideae</taxon>
        <taxon>mimosoid clade</taxon>
        <taxon>Acacieae</taxon>
        <taxon>Acacia</taxon>
    </lineage>
</organism>
<keyword evidence="1" id="KW-0472">Membrane</keyword>